<comment type="caution">
    <text evidence="2">The sequence shown here is derived from an EMBL/GenBank/DDBJ whole genome shotgun (WGS) entry which is preliminary data.</text>
</comment>
<gene>
    <name evidence="2" type="ORF">S01H4_23853</name>
</gene>
<dbReference type="NCBIfam" id="TIGR03804">
    <property type="entry name" value="para_beta_helix"/>
    <property type="match status" value="1"/>
</dbReference>
<evidence type="ECO:0000313" key="2">
    <source>
        <dbReference type="EMBL" id="GAG81070.1"/>
    </source>
</evidence>
<proteinExistence type="predicted"/>
<protein>
    <recommendedName>
        <fullName evidence="1">Right handed beta helix domain-containing protein</fullName>
    </recommendedName>
</protein>
<reference evidence="2" key="1">
    <citation type="journal article" date="2014" name="Front. Microbiol.">
        <title>High frequency of phylogenetically diverse reductive dehalogenase-homologous genes in deep subseafloor sedimentary metagenomes.</title>
        <authorList>
            <person name="Kawai M."/>
            <person name="Futagami T."/>
            <person name="Toyoda A."/>
            <person name="Takaki Y."/>
            <person name="Nishi S."/>
            <person name="Hori S."/>
            <person name="Arai W."/>
            <person name="Tsubouchi T."/>
            <person name="Morono Y."/>
            <person name="Uchiyama I."/>
            <person name="Ito T."/>
            <person name="Fujiyama A."/>
            <person name="Inagaki F."/>
            <person name="Takami H."/>
        </authorList>
    </citation>
    <scope>NUCLEOTIDE SEQUENCE</scope>
    <source>
        <strain evidence="2">Expedition CK06-06</strain>
    </source>
</reference>
<dbReference type="InterPro" id="IPR022441">
    <property type="entry name" value="Para_beta_helix_rpt-2"/>
</dbReference>
<dbReference type="InterPro" id="IPR011050">
    <property type="entry name" value="Pectin_lyase_fold/virulence"/>
</dbReference>
<name>X1AEP9_9ZZZZ</name>
<dbReference type="AlphaFoldDB" id="X1AEP9"/>
<sequence>MNINVQITAEENNYRPTSLELTPHDPIEITSDSDFEVFPGTGTEIDPYLIEGYYITTTSESGISISSTTKYFTVRNCYVDADLYGIYVDDVAYGTATVINNTSNSNVYGIRFWFSDSSTVANNT</sequence>
<dbReference type="EMBL" id="BART01011126">
    <property type="protein sequence ID" value="GAG81070.1"/>
    <property type="molecule type" value="Genomic_DNA"/>
</dbReference>
<dbReference type="InterPro" id="IPR039448">
    <property type="entry name" value="Beta_helix"/>
</dbReference>
<accession>X1AEP9</accession>
<evidence type="ECO:0000259" key="1">
    <source>
        <dbReference type="Pfam" id="PF13229"/>
    </source>
</evidence>
<dbReference type="Gene3D" id="2.160.20.10">
    <property type="entry name" value="Single-stranded right-handed beta-helix, Pectin lyase-like"/>
    <property type="match status" value="1"/>
</dbReference>
<organism evidence="2">
    <name type="scientific">marine sediment metagenome</name>
    <dbReference type="NCBI Taxonomy" id="412755"/>
    <lineage>
        <taxon>unclassified sequences</taxon>
        <taxon>metagenomes</taxon>
        <taxon>ecological metagenomes</taxon>
    </lineage>
</organism>
<dbReference type="SUPFAM" id="SSF51126">
    <property type="entry name" value="Pectin lyase-like"/>
    <property type="match status" value="1"/>
</dbReference>
<dbReference type="Pfam" id="PF13229">
    <property type="entry name" value="Beta_helix"/>
    <property type="match status" value="1"/>
</dbReference>
<dbReference type="InterPro" id="IPR012334">
    <property type="entry name" value="Pectin_lyas_fold"/>
</dbReference>
<feature type="domain" description="Right handed beta helix" evidence="1">
    <location>
        <begin position="49"/>
        <end position="124"/>
    </location>
</feature>
<feature type="non-terminal residue" evidence="2">
    <location>
        <position position="124"/>
    </location>
</feature>